<sequence length="294" mass="34252">MSELRQQTGIPELDEMLSGGFLPGKLTVVLGATGIGKTQLGLQYAQAGLAQEGETGILFDMATRGDSQSHEDYAERLFQWKLREQLVDEVFDLEQIWEREQARKDYQHLFRQSGRRVTRRDMELDEWKEWKLEFVKKLDAAIAYFYANFVHGVRRTVIDGIEPTERPSDSFQFHAFEYVYHQILRKEYDWVARDLFRAQFRSQQEQIEAHHYDCQQIGCLLLLTTHEVMLDDLIQRPIESGDVLSNANTIILMGKIREGNRMSRALHIAKHRGSAVDESLVPYEIRETGLELMR</sequence>
<dbReference type="OrthoDB" id="248166at2"/>
<dbReference type="PANTHER" id="PTHR42926">
    <property type="match status" value="1"/>
</dbReference>
<name>A0A517PI94_9PLAN</name>
<dbReference type="EMBL" id="CP036266">
    <property type="protein sequence ID" value="QDT19092.1"/>
    <property type="molecule type" value="Genomic_DNA"/>
</dbReference>
<evidence type="ECO:0000313" key="2">
    <source>
        <dbReference type="EMBL" id="QDT19092.1"/>
    </source>
</evidence>
<dbReference type="Gene3D" id="3.40.50.300">
    <property type="entry name" value="P-loop containing nucleotide triphosphate hydrolases"/>
    <property type="match status" value="1"/>
</dbReference>
<reference evidence="2 3" key="1">
    <citation type="submission" date="2019-02" db="EMBL/GenBank/DDBJ databases">
        <title>Deep-cultivation of Planctomycetes and their phenomic and genomic characterization uncovers novel biology.</title>
        <authorList>
            <person name="Wiegand S."/>
            <person name="Jogler M."/>
            <person name="Boedeker C."/>
            <person name="Pinto D."/>
            <person name="Vollmers J."/>
            <person name="Rivas-Marin E."/>
            <person name="Kohn T."/>
            <person name="Peeters S.H."/>
            <person name="Heuer A."/>
            <person name="Rast P."/>
            <person name="Oberbeckmann S."/>
            <person name="Bunk B."/>
            <person name="Jeske O."/>
            <person name="Meyerdierks A."/>
            <person name="Storesund J.E."/>
            <person name="Kallscheuer N."/>
            <person name="Luecker S."/>
            <person name="Lage O.M."/>
            <person name="Pohl T."/>
            <person name="Merkel B.J."/>
            <person name="Hornburger P."/>
            <person name="Mueller R.-W."/>
            <person name="Bruemmer F."/>
            <person name="Labrenz M."/>
            <person name="Spormann A.M."/>
            <person name="Op den Camp H."/>
            <person name="Overmann J."/>
            <person name="Amann R."/>
            <person name="Jetten M.S.M."/>
            <person name="Mascher T."/>
            <person name="Medema M.H."/>
            <person name="Devos D.P."/>
            <person name="Kaster A.-K."/>
            <person name="Ovreas L."/>
            <person name="Rohde M."/>
            <person name="Galperin M.Y."/>
            <person name="Jogler C."/>
        </authorList>
    </citation>
    <scope>NUCLEOTIDE SEQUENCE [LARGE SCALE GENOMIC DNA]</scope>
    <source>
        <strain evidence="2 3">HG66A1</strain>
    </source>
</reference>
<proteinExistence type="predicted"/>
<dbReference type="SUPFAM" id="SSF52540">
    <property type="entry name" value="P-loop containing nucleoside triphosphate hydrolases"/>
    <property type="match status" value="1"/>
</dbReference>
<dbReference type="PANTHER" id="PTHR42926:SF1">
    <property type="entry name" value="CIRCADIAN CLOCK OSCILLATOR PROTEIN KAIC 1"/>
    <property type="match status" value="1"/>
</dbReference>
<accession>A0A517PI94</accession>
<evidence type="ECO:0000259" key="1">
    <source>
        <dbReference type="Pfam" id="PF06745"/>
    </source>
</evidence>
<dbReference type="Proteomes" id="UP000320421">
    <property type="component" value="Chromosome"/>
</dbReference>
<dbReference type="AlphaFoldDB" id="A0A517PI94"/>
<dbReference type="InterPro" id="IPR027417">
    <property type="entry name" value="P-loop_NTPase"/>
</dbReference>
<protein>
    <submittedName>
        <fullName evidence="2">Circadian clock protein KaiC</fullName>
    </submittedName>
</protein>
<feature type="domain" description="KaiC-like" evidence="1">
    <location>
        <begin position="7"/>
        <end position="62"/>
    </location>
</feature>
<dbReference type="InterPro" id="IPR014774">
    <property type="entry name" value="KaiC-like_dom"/>
</dbReference>
<keyword evidence="3" id="KW-1185">Reference proteome</keyword>
<dbReference type="RefSeq" id="WP_145180990.1">
    <property type="nucleotide sequence ID" value="NZ_CP036266.1"/>
</dbReference>
<dbReference type="Pfam" id="PF06745">
    <property type="entry name" value="ATPase"/>
    <property type="match status" value="1"/>
</dbReference>
<dbReference type="InterPro" id="IPR051347">
    <property type="entry name" value="Circadian_clock_KaiC-rel"/>
</dbReference>
<gene>
    <name evidence="2" type="ORF">HG66A1_08560</name>
</gene>
<evidence type="ECO:0000313" key="3">
    <source>
        <dbReference type="Proteomes" id="UP000320421"/>
    </source>
</evidence>
<organism evidence="2 3">
    <name type="scientific">Gimesia chilikensis</name>
    <dbReference type="NCBI Taxonomy" id="2605989"/>
    <lineage>
        <taxon>Bacteria</taxon>
        <taxon>Pseudomonadati</taxon>
        <taxon>Planctomycetota</taxon>
        <taxon>Planctomycetia</taxon>
        <taxon>Planctomycetales</taxon>
        <taxon>Planctomycetaceae</taxon>
        <taxon>Gimesia</taxon>
    </lineage>
</organism>